<evidence type="ECO:0000256" key="2">
    <source>
        <dbReference type="ARBA" id="ARBA00022737"/>
    </source>
</evidence>
<evidence type="ECO:0000256" key="5">
    <source>
        <dbReference type="ARBA" id="ARBA00023163"/>
    </source>
</evidence>
<sequence length="1133" mass="128688">MAPKRKRSETGNPDMPKRSRKVLPLSEKVKVLDLIRKEKKSYAEVAKIYGKNESSIREIAKKEKEIRASFAVAPQTAKVTATVRDKCLVKMEQALNLWVEDMNRKRTPIDSNALRQKALSLYEDFSKGSPETSVTKPFTASKGWLHRFRNRFSHHHHHKKKKGIMAQVAVSTLPAEDEESSESRMVVTFLMSALESMCKELAKSKAEVACIAVYEKDVFVVGTERGCAFVNARKDLQKDFAKYCRAFNMRRCECPGVLCKELAKSKAEVACIAVYEKDVFVVGTERGCAFVNARKDLQKDFAKYCKALGTTAMVPVPYEQMLQDQGAVVVQGLPEGVAFQHPENYDLVTLKWILENKAEISFVINRPFLGPESQLGGHVMVTDAERSIILPNESCGPINVKTEPVEDSGISLKAAAVSVKKESEDPSYYQCNMQESHRSSTSNEVIEMELPMEDSTQLVPSETNENSEAEVKIEGNTNSTNITNSAAGVEDLNIVQVTVPDNEKERLSSIEKIKQLREQVNDLFSRKFGEAIGVDFPVKVPYRKITFNPGCVVIDGMPPGVVFKAPGYLEISSMRRILDAAEFIKFTVIRPLPGLELSNVGKRKIDQEGRVFQEKWERAYFFVEVQNIPTCLICKQSMSVSKEYNLRRHYQTNHSKHYDQYTEKVRDEKLHELKKGLRKYLLGSSEIECPEQKQLFANVNPTENTVVQPVEDVAGNLWEKLREKIKSFVAYSIAIDEITDINNTTQLAIFIRGVDENFDVSEELLDTVPMTGTKSGNEIFLRVEKSLKKFNIDWSKLVSVASTGTPVMVDVSNGLVTKLKSKVGMSCKGSELKSICCIIHPESLCAQKLKMDHVMDVVVNSVKWICSRGLNHSEFTTLLYELDSQYGSLLYYTEIKWLSRGLVLKRFFESLEEIDSFMSSRGKPLPQLSSRDWIRDLAFLVDMTMHLNTLNISLQGHSQIVTQMYDLIRAFLAKLCLWETHLARNNLAHFPTLKSVSRNESDGLNYIPKIVELKTEFQKRLSDFKLYESELTLFSSPFSMKIDSVHEELQMEVIDLQCNTVLKTKYDKVGIPEFYKHLWSSYPKYKTHCARMLSMFGSTHICEQLFSIMKLSKMKYCSQLKDPPWDSVLHIAT</sequence>
<dbReference type="Proteomes" id="UP000694923">
    <property type="component" value="Unplaced"/>
</dbReference>
<evidence type="ECO:0000313" key="10">
    <source>
        <dbReference type="RefSeq" id="XP_008569016.1"/>
    </source>
</evidence>
<protein>
    <submittedName>
        <fullName evidence="10">General transcription factor II-I repeat domain-containing protein 2-like</fullName>
    </submittedName>
</protein>
<evidence type="ECO:0000256" key="4">
    <source>
        <dbReference type="ARBA" id="ARBA00023125"/>
    </source>
</evidence>
<evidence type="ECO:0000256" key="7">
    <source>
        <dbReference type="SAM" id="MobiDB-lite"/>
    </source>
</evidence>
<evidence type="ECO:0000256" key="6">
    <source>
        <dbReference type="ARBA" id="ARBA00023242"/>
    </source>
</evidence>
<keyword evidence="4" id="KW-0238">DNA-binding</keyword>
<feature type="region of interest" description="Disordered" evidence="7">
    <location>
        <begin position="1"/>
        <end position="22"/>
    </location>
</feature>
<dbReference type="RefSeq" id="XP_008569016.1">
    <property type="nucleotide sequence ID" value="XM_008570794.1"/>
</dbReference>
<keyword evidence="2" id="KW-0677">Repeat</keyword>
<evidence type="ECO:0000256" key="1">
    <source>
        <dbReference type="ARBA" id="ARBA00004123"/>
    </source>
</evidence>
<keyword evidence="9" id="KW-1185">Reference proteome</keyword>
<name>A0ABM0QKX5_GALVR</name>
<feature type="domain" description="HTH CENPB-type" evidence="8">
    <location>
        <begin position="79"/>
        <end position="158"/>
    </location>
</feature>
<keyword evidence="6" id="KW-0539">Nucleus</keyword>
<dbReference type="SUPFAM" id="SSF46689">
    <property type="entry name" value="Homeodomain-like"/>
    <property type="match status" value="2"/>
</dbReference>
<dbReference type="InterPro" id="IPR012337">
    <property type="entry name" value="RNaseH-like_sf"/>
</dbReference>
<gene>
    <name evidence="10" type="primary">LOC103588955</name>
</gene>
<dbReference type="InterPro" id="IPR006600">
    <property type="entry name" value="HTH_CenpB_DNA-bd_dom"/>
</dbReference>
<dbReference type="Pfam" id="PF18658">
    <property type="entry name" value="zf-C2H2_12"/>
    <property type="match status" value="1"/>
</dbReference>
<dbReference type="InterPro" id="IPR042224">
    <property type="entry name" value="GTF2IRD2"/>
</dbReference>
<proteinExistence type="predicted"/>
<dbReference type="SMART" id="SM00674">
    <property type="entry name" value="CENPB"/>
    <property type="match status" value="1"/>
</dbReference>
<comment type="subcellular location">
    <subcellularLocation>
        <location evidence="1">Nucleus</location>
    </subcellularLocation>
</comment>
<accession>A0ABM0QKX5</accession>
<dbReference type="SUPFAM" id="SSF53098">
    <property type="entry name" value="Ribonuclease H-like"/>
    <property type="match status" value="1"/>
</dbReference>
<dbReference type="InterPro" id="IPR036647">
    <property type="entry name" value="GTF2I-like_rpt_sf"/>
</dbReference>
<dbReference type="SUPFAM" id="SSF117773">
    <property type="entry name" value="GTF2I-like repeat"/>
    <property type="match status" value="2"/>
</dbReference>
<keyword evidence="5" id="KW-0804">Transcription</keyword>
<dbReference type="InterPro" id="IPR009057">
    <property type="entry name" value="Homeodomain-like_sf"/>
</dbReference>
<evidence type="ECO:0000313" key="9">
    <source>
        <dbReference type="Proteomes" id="UP000694923"/>
    </source>
</evidence>
<dbReference type="PROSITE" id="PS51253">
    <property type="entry name" value="HTH_CENPB"/>
    <property type="match status" value="1"/>
</dbReference>
<dbReference type="Gene3D" id="1.10.10.60">
    <property type="entry name" value="Homeodomain-like"/>
    <property type="match status" value="1"/>
</dbReference>
<dbReference type="PANTHER" id="PTHR47831:SF1">
    <property type="entry name" value="GENERAL TRANSCRIPTION FACTOR II-I REPEAT DOMAIN-CONTAINING PROTEIN 2A-RELATED"/>
    <property type="match status" value="1"/>
</dbReference>
<evidence type="ECO:0000256" key="3">
    <source>
        <dbReference type="ARBA" id="ARBA00023015"/>
    </source>
</evidence>
<dbReference type="Pfam" id="PF03221">
    <property type="entry name" value="HTH_Tnp_Tc5"/>
    <property type="match status" value="1"/>
</dbReference>
<dbReference type="Pfam" id="PF02946">
    <property type="entry name" value="GTF2I"/>
    <property type="match status" value="2"/>
</dbReference>
<dbReference type="InterPro" id="IPR004212">
    <property type="entry name" value="GTF2I"/>
</dbReference>
<dbReference type="InterPro" id="IPR040647">
    <property type="entry name" value="SPIN-DOC_Znf-C2H2"/>
</dbReference>
<organism evidence="9 10">
    <name type="scientific">Galeopterus variegatus</name>
    <name type="common">Malayan flying lemur</name>
    <name type="synonym">Cynocephalus variegatus</name>
    <dbReference type="NCBI Taxonomy" id="482537"/>
    <lineage>
        <taxon>Eukaryota</taxon>
        <taxon>Metazoa</taxon>
        <taxon>Chordata</taxon>
        <taxon>Craniata</taxon>
        <taxon>Vertebrata</taxon>
        <taxon>Euteleostomi</taxon>
        <taxon>Mammalia</taxon>
        <taxon>Eutheria</taxon>
        <taxon>Euarchontoglires</taxon>
        <taxon>Dermoptera</taxon>
        <taxon>Cynocephalidae</taxon>
        <taxon>Galeopterus</taxon>
    </lineage>
</organism>
<dbReference type="PROSITE" id="PS51139">
    <property type="entry name" value="GTF2I"/>
    <property type="match status" value="2"/>
</dbReference>
<evidence type="ECO:0000259" key="8">
    <source>
        <dbReference type="PROSITE" id="PS51253"/>
    </source>
</evidence>
<dbReference type="PANTHER" id="PTHR47831">
    <property type="entry name" value="GENERAL TRANSCRIPTION FACTOR II-I REPEAT DOMAIN-CONTAINING PROTEIN 2"/>
    <property type="match status" value="1"/>
</dbReference>
<reference evidence="10" key="1">
    <citation type="submission" date="2025-08" db="UniProtKB">
        <authorList>
            <consortium name="RefSeq"/>
        </authorList>
    </citation>
    <scope>IDENTIFICATION</scope>
</reference>
<dbReference type="Gene3D" id="3.90.1460.10">
    <property type="entry name" value="GTF2I-like"/>
    <property type="match status" value="2"/>
</dbReference>
<keyword evidence="3" id="KW-0805">Transcription regulation</keyword>
<dbReference type="GeneID" id="103588955"/>